<dbReference type="Proteomes" id="UP000737171">
    <property type="component" value="Unassembled WGS sequence"/>
</dbReference>
<organism evidence="1 2">
    <name type="scientific">Pseudaquabacterium terrae</name>
    <dbReference type="NCBI Taxonomy" id="2732868"/>
    <lineage>
        <taxon>Bacteria</taxon>
        <taxon>Pseudomonadati</taxon>
        <taxon>Pseudomonadota</taxon>
        <taxon>Betaproteobacteria</taxon>
        <taxon>Burkholderiales</taxon>
        <taxon>Sphaerotilaceae</taxon>
        <taxon>Pseudaquabacterium</taxon>
    </lineage>
</organism>
<reference evidence="1 2" key="1">
    <citation type="submission" date="2020-05" db="EMBL/GenBank/DDBJ databases">
        <title>Aquincola sp. isolate from soil.</title>
        <authorList>
            <person name="Han J."/>
            <person name="Kim D.-U."/>
        </authorList>
    </citation>
    <scope>NUCLEOTIDE SEQUENCE [LARGE SCALE GENOMIC DNA]</scope>
    <source>
        <strain evidence="1 2">S2</strain>
    </source>
</reference>
<gene>
    <name evidence="1" type="ORF">HLB44_22455</name>
</gene>
<dbReference type="RefSeq" id="WP_173127373.1">
    <property type="nucleotide sequence ID" value="NZ_JABRWJ010000007.1"/>
</dbReference>
<accession>A0ABX2EM86</accession>
<proteinExistence type="predicted"/>
<protein>
    <submittedName>
        <fullName evidence="1">Uncharacterized protein</fullName>
    </submittedName>
</protein>
<sequence length="110" mass="11693">MSGVPVQPVTVTVDSSGTILCSPDPVIVKGPNVLLAFKLKTDGYAFAERNAITVDNPGSDFPYPSWTVKPQLATLLDLDGKVGSYSYNVSVVRCETGECIDGDPTIQNET</sequence>
<evidence type="ECO:0000313" key="1">
    <source>
        <dbReference type="EMBL" id="NRF69771.1"/>
    </source>
</evidence>
<name>A0ABX2EM86_9BURK</name>
<comment type="caution">
    <text evidence="1">The sequence shown here is derived from an EMBL/GenBank/DDBJ whole genome shotgun (WGS) entry which is preliminary data.</text>
</comment>
<evidence type="ECO:0000313" key="2">
    <source>
        <dbReference type="Proteomes" id="UP000737171"/>
    </source>
</evidence>
<dbReference type="EMBL" id="JABRWJ010000007">
    <property type="protein sequence ID" value="NRF69771.1"/>
    <property type="molecule type" value="Genomic_DNA"/>
</dbReference>
<keyword evidence="2" id="KW-1185">Reference proteome</keyword>